<feature type="region of interest" description="Disordered" evidence="1">
    <location>
        <begin position="1"/>
        <end position="35"/>
    </location>
</feature>
<dbReference type="InParanoid" id="L2GV50"/>
<dbReference type="HOGENOM" id="CLU_1416157_0_0_1"/>
<gene>
    <name evidence="2" type="ORF">VCUG_01238</name>
</gene>
<keyword evidence="3" id="KW-1185">Reference proteome</keyword>
<feature type="region of interest" description="Disordered" evidence="1">
    <location>
        <begin position="54"/>
        <end position="73"/>
    </location>
</feature>
<accession>L2GV50</accession>
<organism evidence="2 3">
    <name type="scientific">Vavraia culicis (isolate floridensis)</name>
    <name type="common">Microsporidian parasite</name>
    <dbReference type="NCBI Taxonomy" id="948595"/>
    <lineage>
        <taxon>Eukaryota</taxon>
        <taxon>Fungi</taxon>
        <taxon>Fungi incertae sedis</taxon>
        <taxon>Microsporidia</taxon>
        <taxon>Pleistophoridae</taxon>
        <taxon>Vavraia</taxon>
    </lineage>
</organism>
<dbReference type="OrthoDB" id="278280at2759"/>
<evidence type="ECO:0000313" key="3">
    <source>
        <dbReference type="Proteomes" id="UP000011081"/>
    </source>
</evidence>
<dbReference type="GeneID" id="19879118"/>
<evidence type="ECO:0000256" key="1">
    <source>
        <dbReference type="SAM" id="MobiDB-lite"/>
    </source>
</evidence>
<protein>
    <submittedName>
        <fullName evidence="2">Uncharacterized protein</fullName>
    </submittedName>
</protein>
<dbReference type="RefSeq" id="XP_008074258.1">
    <property type="nucleotide sequence ID" value="XM_008076067.1"/>
</dbReference>
<feature type="compositionally biased region" description="Basic and acidic residues" evidence="1">
    <location>
        <begin position="54"/>
        <end position="68"/>
    </location>
</feature>
<evidence type="ECO:0000313" key="2">
    <source>
        <dbReference type="EMBL" id="ELA47242.1"/>
    </source>
</evidence>
<dbReference type="AlphaFoldDB" id="L2GV50"/>
<dbReference type="VEuPathDB" id="MicrosporidiaDB:VCUG_01238"/>
<proteinExistence type="predicted"/>
<name>L2GV50_VAVCU</name>
<dbReference type="EMBL" id="GL877421">
    <property type="protein sequence ID" value="ELA47242.1"/>
    <property type="molecule type" value="Genomic_DNA"/>
</dbReference>
<feature type="compositionally biased region" description="Basic and acidic residues" evidence="1">
    <location>
        <begin position="1"/>
        <end position="31"/>
    </location>
</feature>
<dbReference type="Proteomes" id="UP000011081">
    <property type="component" value="Unassembled WGS sequence"/>
</dbReference>
<reference evidence="3" key="1">
    <citation type="submission" date="2011-03" db="EMBL/GenBank/DDBJ databases">
        <title>The genome sequence of Vavraia culicis strain floridensis.</title>
        <authorList>
            <consortium name="The Broad Institute Genome Sequencing Platform"/>
            <person name="Cuomo C."/>
            <person name="Becnel J."/>
            <person name="Sanscrainte N."/>
            <person name="Young S.K."/>
            <person name="Zeng Q."/>
            <person name="Gargeya S."/>
            <person name="Fitzgerald M."/>
            <person name="Haas B."/>
            <person name="Abouelleil A."/>
            <person name="Alvarado L."/>
            <person name="Arachchi H.M."/>
            <person name="Berlin A."/>
            <person name="Chapman S.B."/>
            <person name="Gearin G."/>
            <person name="Goldberg J."/>
            <person name="Griggs A."/>
            <person name="Gujja S."/>
            <person name="Hansen M."/>
            <person name="Heiman D."/>
            <person name="Howarth C."/>
            <person name="Larimer J."/>
            <person name="Lui A."/>
            <person name="MacDonald P.J.P."/>
            <person name="McCowen C."/>
            <person name="Montmayeur A."/>
            <person name="Murphy C."/>
            <person name="Neiman D."/>
            <person name="Pearson M."/>
            <person name="Priest M."/>
            <person name="Roberts A."/>
            <person name="Saif S."/>
            <person name="Shea T."/>
            <person name="Sisk P."/>
            <person name="Stolte C."/>
            <person name="Sykes S."/>
            <person name="Wortman J."/>
            <person name="Nusbaum C."/>
            <person name="Birren B."/>
        </authorList>
    </citation>
    <scope>NUCLEOTIDE SEQUENCE [LARGE SCALE GENOMIC DNA]</scope>
    <source>
        <strain evidence="3">floridensis</strain>
    </source>
</reference>
<dbReference type="OMA" id="MVCRYLV"/>
<sequence length="192" mass="22976">MPKKSKEAQPKSKKDVKSTKEMKKELEEKAYGQKQSKTLRAQLKKLDLLEKLQKKEQQERQKEREAEQNMRPVKPVVQKPQEVVEQPVKSVMVCRYLVDALHNKSYFQGWTCPERCGDVHVIEERQNIEEFLEMQRASVASDKLLSKEEYDRFVDRREREEMMFERKKERIKSGYEMFKDDPMMFENVNGLV</sequence>
<dbReference type="STRING" id="948595.L2GV50"/>